<dbReference type="GO" id="GO:0003913">
    <property type="term" value="F:DNA photolyase activity"/>
    <property type="evidence" value="ECO:0007669"/>
    <property type="project" value="InterPro"/>
</dbReference>
<dbReference type="EMBL" id="CP058561">
    <property type="protein sequence ID" value="QUH29329.1"/>
    <property type="molecule type" value="Genomic_DNA"/>
</dbReference>
<evidence type="ECO:0000313" key="2">
    <source>
        <dbReference type="Proteomes" id="UP000677305"/>
    </source>
</evidence>
<dbReference type="AlphaFoldDB" id="A0A8J8MAL4"/>
<keyword evidence="1" id="KW-0456">Lyase</keyword>
<dbReference type="Gene3D" id="3.40.50.12110">
    <property type="match status" value="1"/>
</dbReference>
<dbReference type="GO" id="GO:1904047">
    <property type="term" value="F:S-adenosyl-L-methionine binding"/>
    <property type="evidence" value="ECO:0007669"/>
    <property type="project" value="InterPro"/>
</dbReference>
<sequence length="338" mass="39393">MFMPKRVLIEKDALNYPLGEKLYKEFQDKDIELIMLETTRTKGIPGTTKEEKYSHGKNTLVVGVKKSLTFQTCKPSAHYQLPLVTGCMGQCEYCYLNTQLGDKPYTRIYVNLDEILDRAKKYMNERNGEVTIFEGAATSDPLPVEPYTHALNKTIEFFAKEELGRFRFVTKFTNVEDIVGAKHNGHTTVRFSINTDKVINSYEHRTPSMRNRIEAAYKVLNADYPIGFIIAPVFVYDGWKEEYKMLIRDLNNKLDVDKHKNISFEIISHRYTTKAKNIINEIFPETSLPMTDEERTFKYGQFGYGKYVYNKDQLSEMKDFFKEQLGTYFSDSEIKYII</sequence>
<dbReference type="KEGG" id="vgu:HYG85_10480"/>
<dbReference type="InterPro" id="IPR023897">
    <property type="entry name" value="SPL_firmicutes"/>
</dbReference>
<dbReference type="SFLD" id="SFLDG01079">
    <property type="entry name" value="spore_photoproduct_lyase_like"/>
    <property type="match status" value="1"/>
</dbReference>
<accession>A0A8J8MAL4</accession>
<dbReference type="GO" id="GO:0051539">
    <property type="term" value="F:4 iron, 4 sulfur cluster binding"/>
    <property type="evidence" value="ECO:0007669"/>
    <property type="project" value="TreeGrafter"/>
</dbReference>
<dbReference type="PANTHER" id="PTHR37822">
    <property type="entry name" value="SPORE PHOTOPRODUCT LYASE-RELATED"/>
    <property type="match status" value="1"/>
</dbReference>
<dbReference type="NCBIfam" id="TIGR04070">
    <property type="entry name" value="photo_TT_lyase"/>
    <property type="match status" value="1"/>
</dbReference>
<protein>
    <submittedName>
        <fullName evidence="1">Spore photoproduct lyase</fullName>
        <ecNumber evidence="1">4.1.99.14</ecNumber>
    </submittedName>
</protein>
<dbReference type="InterPro" id="IPR034559">
    <property type="entry name" value="SPL_Clostridia"/>
</dbReference>
<evidence type="ECO:0000313" key="1">
    <source>
        <dbReference type="EMBL" id="QUH29329.1"/>
    </source>
</evidence>
<dbReference type="EC" id="4.1.99.14" evidence="1"/>
<dbReference type="InterPro" id="IPR007197">
    <property type="entry name" value="rSAM"/>
</dbReference>
<dbReference type="CDD" id="cd01335">
    <property type="entry name" value="Radical_SAM"/>
    <property type="match status" value="1"/>
</dbReference>
<dbReference type="SUPFAM" id="SSF102114">
    <property type="entry name" value="Radical SAM enzymes"/>
    <property type="match status" value="1"/>
</dbReference>
<dbReference type="InterPro" id="IPR049539">
    <property type="entry name" value="SPL"/>
</dbReference>
<reference evidence="1 2" key="1">
    <citation type="submission" date="2020-07" db="EMBL/GenBank/DDBJ databases">
        <title>Vallitalea guaymasensis genome.</title>
        <authorList>
            <person name="Postec A."/>
        </authorList>
    </citation>
    <scope>NUCLEOTIDE SEQUENCE [LARGE SCALE GENOMIC DNA]</scope>
    <source>
        <strain evidence="1 2">Ra1766G1</strain>
    </source>
</reference>
<gene>
    <name evidence="1" type="primary">splB</name>
    <name evidence="1" type="ORF">HYG85_10480</name>
</gene>
<dbReference type="SFLD" id="SFLDS00029">
    <property type="entry name" value="Radical_SAM"/>
    <property type="match status" value="1"/>
</dbReference>
<proteinExistence type="predicted"/>
<dbReference type="SFLD" id="SFLDF00412">
    <property type="entry name" value="spore_photoproduct_lyase_2"/>
    <property type="match status" value="1"/>
</dbReference>
<dbReference type="Gene3D" id="3.80.30.30">
    <property type="match status" value="1"/>
</dbReference>
<keyword evidence="2" id="KW-1185">Reference proteome</keyword>
<dbReference type="Pfam" id="PF20903">
    <property type="entry name" value="SPL"/>
    <property type="match status" value="1"/>
</dbReference>
<dbReference type="PANTHER" id="PTHR37822:SF2">
    <property type="entry name" value="SPORE PHOTOPRODUCT LYASE"/>
    <property type="match status" value="1"/>
</dbReference>
<name>A0A8J8MAL4_9FIRM</name>
<dbReference type="InterPro" id="IPR058240">
    <property type="entry name" value="rSAM_sf"/>
</dbReference>
<dbReference type="GO" id="GO:0042601">
    <property type="term" value="C:endospore-forming forespore"/>
    <property type="evidence" value="ECO:0007669"/>
    <property type="project" value="TreeGrafter"/>
</dbReference>
<organism evidence="1 2">
    <name type="scientific">Vallitalea guaymasensis</name>
    <dbReference type="NCBI Taxonomy" id="1185412"/>
    <lineage>
        <taxon>Bacteria</taxon>
        <taxon>Bacillati</taxon>
        <taxon>Bacillota</taxon>
        <taxon>Clostridia</taxon>
        <taxon>Lachnospirales</taxon>
        <taxon>Vallitaleaceae</taxon>
        <taxon>Vallitalea</taxon>
    </lineage>
</organism>
<dbReference type="Proteomes" id="UP000677305">
    <property type="component" value="Chromosome"/>
</dbReference>